<comment type="similarity">
    <text evidence="1">Belongs to the 'phage' integrase family.</text>
</comment>
<dbReference type="PANTHER" id="PTHR30349">
    <property type="entry name" value="PHAGE INTEGRASE-RELATED"/>
    <property type="match status" value="1"/>
</dbReference>
<dbReference type="InterPro" id="IPR050090">
    <property type="entry name" value="Tyrosine_recombinase_XerCD"/>
</dbReference>
<dbReference type="PANTHER" id="PTHR30349:SF41">
    <property type="entry name" value="INTEGRASE_RECOMBINASE PROTEIN MJ0367-RELATED"/>
    <property type="match status" value="1"/>
</dbReference>
<evidence type="ECO:0000313" key="6">
    <source>
        <dbReference type="Proteomes" id="UP000320781"/>
    </source>
</evidence>
<dbReference type="EMBL" id="SOKU01000222">
    <property type="protein sequence ID" value="TES85378.1"/>
    <property type="molecule type" value="Genomic_DNA"/>
</dbReference>
<evidence type="ECO:0000259" key="4">
    <source>
        <dbReference type="PROSITE" id="PS51898"/>
    </source>
</evidence>
<dbReference type="InterPro" id="IPR011010">
    <property type="entry name" value="DNA_brk_join_enz"/>
</dbReference>
<dbReference type="Proteomes" id="UP000320781">
    <property type="component" value="Unassembled WGS sequence"/>
</dbReference>
<comment type="caution">
    <text evidence="5">The sequence shown here is derived from an EMBL/GenBank/DDBJ whole genome shotgun (WGS) entry which is preliminary data.</text>
</comment>
<dbReference type="AlphaFoldDB" id="A0A523QIL2"/>
<dbReference type="Gene3D" id="1.10.443.10">
    <property type="entry name" value="Intergrase catalytic core"/>
    <property type="match status" value="1"/>
</dbReference>
<protein>
    <submittedName>
        <fullName evidence="5">Phage integrase family protein</fullName>
    </submittedName>
</protein>
<dbReference type="SUPFAM" id="SSF56349">
    <property type="entry name" value="DNA breaking-rejoining enzymes"/>
    <property type="match status" value="1"/>
</dbReference>
<evidence type="ECO:0000256" key="2">
    <source>
        <dbReference type="ARBA" id="ARBA00023125"/>
    </source>
</evidence>
<organism evidence="5 6">
    <name type="scientific">Aerophobetes bacterium</name>
    <dbReference type="NCBI Taxonomy" id="2030807"/>
    <lineage>
        <taxon>Bacteria</taxon>
        <taxon>Candidatus Aerophobota</taxon>
    </lineage>
</organism>
<dbReference type="InterPro" id="IPR002104">
    <property type="entry name" value="Integrase_catalytic"/>
</dbReference>
<dbReference type="InterPro" id="IPR013762">
    <property type="entry name" value="Integrase-like_cat_sf"/>
</dbReference>
<dbReference type="GO" id="GO:0015074">
    <property type="term" value="P:DNA integration"/>
    <property type="evidence" value="ECO:0007669"/>
    <property type="project" value="InterPro"/>
</dbReference>
<dbReference type="Pfam" id="PF00589">
    <property type="entry name" value="Phage_integrase"/>
    <property type="match status" value="1"/>
</dbReference>
<keyword evidence="3" id="KW-0233">DNA recombination</keyword>
<evidence type="ECO:0000256" key="1">
    <source>
        <dbReference type="ARBA" id="ARBA00008857"/>
    </source>
</evidence>
<reference evidence="5 6" key="1">
    <citation type="submission" date="2019-03" db="EMBL/GenBank/DDBJ databases">
        <title>Metabolic potential of uncultured bacteria and archaea associated with petroleum seepage in deep-sea sediments.</title>
        <authorList>
            <person name="Dong X."/>
            <person name="Hubert C."/>
        </authorList>
    </citation>
    <scope>NUCLEOTIDE SEQUENCE [LARGE SCALE GENOMIC DNA]</scope>
    <source>
        <strain evidence="5">E44_bin92</strain>
    </source>
</reference>
<evidence type="ECO:0000256" key="3">
    <source>
        <dbReference type="ARBA" id="ARBA00023172"/>
    </source>
</evidence>
<name>A0A523QIL2_UNCAE</name>
<dbReference type="GO" id="GO:0006310">
    <property type="term" value="P:DNA recombination"/>
    <property type="evidence" value="ECO:0007669"/>
    <property type="project" value="UniProtKB-KW"/>
</dbReference>
<feature type="domain" description="Tyr recombinase" evidence="4">
    <location>
        <begin position="22"/>
        <end position="210"/>
    </location>
</feature>
<keyword evidence="2" id="KW-0238">DNA-binding</keyword>
<gene>
    <name evidence="5" type="ORF">E3J95_04550</name>
</gene>
<sequence length="223" mass="26172">MINKSQNKIKLYKMTQVTPIRDLKGYLEPEQVEGLIAVATNPRDALLVRILWRSGVRVSELIGIRIQDIDFDNRAILIKVQKMRKRDGKAIERRRVIPIDQGTLDMVKEYLEWRKQFPYKGDLLFPITRQRVDQIFWKLGRRTGIKEIGDPAVSKHRKLHPHVLRHSFAIHCVKHGMTIERLQKILGHSSPTTTSVYLQFSAADLHEDYDKIWREDEREETKG</sequence>
<proteinExistence type="inferred from homology"/>
<accession>A0A523QIL2</accession>
<dbReference type="GO" id="GO:0003677">
    <property type="term" value="F:DNA binding"/>
    <property type="evidence" value="ECO:0007669"/>
    <property type="project" value="UniProtKB-KW"/>
</dbReference>
<dbReference type="PROSITE" id="PS51898">
    <property type="entry name" value="TYR_RECOMBINASE"/>
    <property type="match status" value="1"/>
</dbReference>
<evidence type="ECO:0000313" key="5">
    <source>
        <dbReference type="EMBL" id="TES85378.1"/>
    </source>
</evidence>